<dbReference type="Proteomes" id="UP000699865">
    <property type="component" value="Unassembled WGS sequence"/>
</dbReference>
<sequence length="70" mass="8137">MMRCPLCNHSAHIRTSRYLSQQTKESYYQCQNIECSCTFKTIETVSKILCSPTFEKTEDAGCNQEESYLK</sequence>
<keyword evidence="3" id="KW-1185">Reference proteome</keyword>
<proteinExistence type="predicted"/>
<dbReference type="EMBL" id="JAFMOU010000064">
    <property type="protein sequence ID" value="MBU9834712.1"/>
    <property type="molecule type" value="Genomic_DNA"/>
</dbReference>
<name>A0ABS6KYQ3_9GAMM</name>
<feature type="domain" description="Zinc finger Ogr/Delta-type" evidence="1">
    <location>
        <begin position="3"/>
        <end position="49"/>
    </location>
</feature>
<comment type="caution">
    <text evidence="2">The sequence shown here is derived from an EMBL/GenBank/DDBJ whole genome shotgun (WGS) entry which is preliminary data.</text>
</comment>
<evidence type="ECO:0000259" key="1">
    <source>
        <dbReference type="Pfam" id="PF04606"/>
    </source>
</evidence>
<organism evidence="2 3">
    <name type="scientific">Rahnella perminowiae</name>
    <dbReference type="NCBI Taxonomy" id="2816244"/>
    <lineage>
        <taxon>Bacteria</taxon>
        <taxon>Pseudomonadati</taxon>
        <taxon>Pseudomonadota</taxon>
        <taxon>Gammaproteobacteria</taxon>
        <taxon>Enterobacterales</taxon>
        <taxon>Yersiniaceae</taxon>
        <taxon>Rahnella</taxon>
    </lineage>
</organism>
<reference evidence="2 3" key="1">
    <citation type="submission" date="2021-03" db="EMBL/GenBank/DDBJ databases">
        <title>Five novel Rahnella species.</title>
        <authorList>
            <person name="Brady C."/>
            <person name="Asselin J."/>
            <person name="Beer S."/>
            <person name="Bruberg M.B."/>
            <person name="Crampton B."/>
            <person name="Venter S."/>
            <person name="Arnold D."/>
            <person name="Denman S."/>
        </authorList>
    </citation>
    <scope>NUCLEOTIDE SEQUENCE [LARGE SCALE GENOMIC DNA]</scope>
    <source>
        <strain evidence="2 3">L72c</strain>
    </source>
</reference>
<evidence type="ECO:0000313" key="2">
    <source>
        <dbReference type="EMBL" id="MBU9834712.1"/>
    </source>
</evidence>
<dbReference type="InterPro" id="IPR007684">
    <property type="entry name" value="Znf_Ogr/Delta"/>
</dbReference>
<gene>
    <name evidence="2" type="ORF">J1786_07775</name>
</gene>
<protein>
    <submittedName>
        <fullName evidence="2">Ogr/Delta-like zinc finger family protein</fullName>
    </submittedName>
</protein>
<dbReference type="RefSeq" id="WP_217138054.1">
    <property type="nucleotide sequence ID" value="NZ_JAFMOT010000175.1"/>
</dbReference>
<evidence type="ECO:0000313" key="3">
    <source>
        <dbReference type="Proteomes" id="UP000699865"/>
    </source>
</evidence>
<accession>A0ABS6KYQ3</accession>
<dbReference type="Pfam" id="PF04606">
    <property type="entry name" value="Ogr_Delta"/>
    <property type="match status" value="1"/>
</dbReference>